<protein>
    <submittedName>
        <fullName evidence="2">Uncharacterized protein</fullName>
    </submittedName>
</protein>
<feature type="compositionally biased region" description="Low complexity" evidence="1">
    <location>
        <begin position="106"/>
        <end position="116"/>
    </location>
</feature>
<feature type="compositionally biased region" description="Basic residues" evidence="1">
    <location>
        <begin position="152"/>
        <end position="162"/>
    </location>
</feature>
<reference evidence="3" key="1">
    <citation type="journal article" date="2014" name="Science">
        <title>Ancient hybridizations among the ancestral genomes of bread wheat.</title>
        <authorList>
            <consortium name="International Wheat Genome Sequencing Consortium,"/>
            <person name="Marcussen T."/>
            <person name="Sandve S.R."/>
            <person name="Heier L."/>
            <person name="Spannagl M."/>
            <person name="Pfeifer M."/>
            <person name="Jakobsen K.S."/>
            <person name="Wulff B.B."/>
            <person name="Steuernagel B."/>
            <person name="Mayer K.F."/>
            <person name="Olsen O.A."/>
        </authorList>
    </citation>
    <scope>NUCLEOTIDE SEQUENCE [LARGE SCALE GENOMIC DNA]</scope>
    <source>
        <strain evidence="3">cv. AL8/78</strain>
    </source>
</reference>
<proteinExistence type="predicted"/>
<evidence type="ECO:0000313" key="2">
    <source>
        <dbReference type="EnsemblPlants" id="AET2Gv20139100.2"/>
    </source>
</evidence>
<reference evidence="2" key="4">
    <citation type="submission" date="2019-03" db="UniProtKB">
        <authorList>
            <consortium name="EnsemblPlants"/>
        </authorList>
    </citation>
    <scope>IDENTIFICATION</scope>
</reference>
<feature type="region of interest" description="Disordered" evidence="1">
    <location>
        <begin position="28"/>
        <end position="53"/>
    </location>
</feature>
<reference evidence="3" key="2">
    <citation type="journal article" date="2017" name="Nat. Plants">
        <title>The Aegilops tauschii genome reveals multiple impacts of transposons.</title>
        <authorList>
            <person name="Zhao G."/>
            <person name="Zou C."/>
            <person name="Li K."/>
            <person name="Wang K."/>
            <person name="Li T."/>
            <person name="Gao L."/>
            <person name="Zhang X."/>
            <person name="Wang H."/>
            <person name="Yang Z."/>
            <person name="Liu X."/>
            <person name="Jiang W."/>
            <person name="Mao L."/>
            <person name="Kong X."/>
            <person name="Jiao Y."/>
            <person name="Jia J."/>
        </authorList>
    </citation>
    <scope>NUCLEOTIDE SEQUENCE [LARGE SCALE GENOMIC DNA]</scope>
    <source>
        <strain evidence="3">cv. AL8/78</strain>
    </source>
</reference>
<feature type="region of interest" description="Disordered" evidence="1">
    <location>
        <begin position="88"/>
        <end position="162"/>
    </location>
</feature>
<reference evidence="2" key="3">
    <citation type="journal article" date="2017" name="Nature">
        <title>Genome sequence of the progenitor of the wheat D genome Aegilops tauschii.</title>
        <authorList>
            <person name="Luo M.C."/>
            <person name="Gu Y.Q."/>
            <person name="Puiu D."/>
            <person name="Wang H."/>
            <person name="Twardziok S.O."/>
            <person name="Deal K.R."/>
            <person name="Huo N."/>
            <person name="Zhu T."/>
            <person name="Wang L."/>
            <person name="Wang Y."/>
            <person name="McGuire P.E."/>
            <person name="Liu S."/>
            <person name="Long H."/>
            <person name="Ramasamy R.K."/>
            <person name="Rodriguez J.C."/>
            <person name="Van S.L."/>
            <person name="Yuan L."/>
            <person name="Wang Z."/>
            <person name="Xia Z."/>
            <person name="Xiao L."/>
            <person name="Anderson O.D."/>
            <person name="Ouyang S."/>
            <person name="Liang Y."/>
            <person name="Zimin A.V."/>
            <person name="Pertea G."/>
            <person name="Qi P."/>
            <person name="Bennetzen J.L."/>
            <person name="Dai X."/>
            <person name="Dawson M.W."/>
            <person name="Muller H.G."/>
            <person name="Kugler K."/>
            <person name="Rivarola-Duarte L."/>
            <person name="Spannagl M."/>
            <person name="Mayer K.F.X."/>
            <person name="Lu F.H."/>
            <person name="Bevan M.W."/>
            <person name="Leroy P."/>
            <person name="Li P."/>
            <person name="You F.M."/>
            <person name="Sun Q."/>
            <person name="Liu Z."/>
            <person name="Lyons E."/>
            <person name="Wicker T."/>
            <person name="Salzberg S.L."/>
            <person name="Devos K.M."/>
            <person name="Dvorak J."/>
        </authorList>
    </citation>
    <scope>NUCLEOTIDE SEQUENCE [LARGE SCALE GENOMIC DNA]</scope>
    <source>
        <strain evidence="2">cv. AL8/78</strain>
    </source>
</reference>
<organism evidence="2 3">
    <name type="scientific">Aegilops tauschii subsp. strangulata</name>
    <name type="common">Goatgrass</name>
    <dbReference type="NCBI Taxonomy" id="200361"/>
    <lineage>
        <taxon>Eukaryota</taxon>
        <taxon>Viridiplantae</taxon>
        <taxon>Streptophyta</taxon>
        <taxon>Embryophyta</taxon>
        <taxon>Tracheophyta</taxon>
        <taxon>Spermatophyta</taxon>
        <taxon>Magnoliopsida</taxon>
        <taxon>Liliopsida</taxon>
        <taxon>Poales</taxon>
        <taxon>Poaceae</taxon>
        <taxon>BOP clade</taxon>
        <taxon>Pooideae</taxon>
        <taxon>Triticodae</taxon>
        <taxon>Triticeae</taxon>
        <taxon>Triticinae</taxon>
        <taxon>Aegilops</taxon>
    </lineage>
</organism>
<keyword evidence="3" id="KW-1185">Reference proteome</keyword>
<dbReference type="Gramene" id="AET2Gv20139100.2">
    <property type="protein sequence ID" value="AET2Gv20139100.2"/>
    <property type="gene ID" value="AET2Gv20139100"/>
</dbReference>
<dbReference type="STRING" id="200361.A0A453AHN9"/>
<evidence type="ECO:0000256" key="1">
    <source>
        <dbReference type="SAM" id="MobiDB-lite"/>
    </source>
</evidence>
<evidence type="ECO:0000313" key="3">
    <source>
        <dbReference type="Proteomes" id="UP000015105"/>
    </source>
</evidence>
<dbReference type="AlphaFoldDB" id="A0A453AHN9"/>
<dbReference type="EnsemblPlants" id="AET2Gv20139100.2">
    <property type="protein sequence ID" value="AET2Gv20139100.2"/>
    <property type="gene ID" value="AET2Gv20139100"/>
</dbReference>
<name>A0A453AHN9_AEGTS</name>
<sequence>QHRRPPPRQGRRAHHRALLPLARALALHAPRPHRLLPPPQKGQGFRPTPANSPAVTTAISDILEAHPGPFRCIHLICTQSAYRNQLARWPASRRQGRPGPRPRQPPVAARRAPPAHALHHHRPHPPLPRPVEVAGHGCPAWRLLPPPPRARPLQRRNGARCG</sequence>
<dbReference type="Proteomes" id="UP000015105">
    <property type="component" value="Chromosome 2D"/>
</dbReference>
<accession>A0A453AHN9</accession>
<reference evidence="2" key="5">
    <citation type="journal article" date="2021" name="G3 (Bethesda)">
        <title>Aegilops tauschii genome assembly Aet v5.0 features greater sequence contiguity and improved annotation.</title>
        <authorList>
            <person name="Wang L."/>
            <person name="Zhu T."/>
            <person name="Rodriguez J.C."/>
            <person name="Deal K.R."/>
            <person name="Dubcovsky J."/>
            <person name="McGuire P.E."/>
            <person name="Lux T."/>
            <person name="Spannagl M."/>
            <person name="Mayer K.F.X."/>
            <person name="Baldrich P."/>
            <person name="Meyers B.C."/>
            <person name="Huo N."/>
            <person name="Gu Y.Q."/>
            <person name="Zhou H."/>
            <person name="Devos K.M."/>
            <person name="Bennetzen J.L."/>
            <person name="Unver T."/>
            <person name="Budak H."/>
            <person name="Gulick P.J."/>
            <person name="Galiba G."/>
            <person name="Kalapos B."/>
            <person name="Nelson D.R."/>
            <person name="Li P."/>
            <person name="You F.M."/>
            <person name="Luo M.C."/>
            <person name="Dvorak J."/>
        </authorList>
    </citation>
    <scope>NUCLEOTIDE SEQUENCE [LARGE SCALE GENOMIC DNA]</scope>
    <source>
        <strain evidence="2">cv. AL8/78</strain>
    </source>
</reference>